<evidence type="ECO:0000256" key="15">
    <source>
        <dbReference type="PROSITE-ProRule" id="PRU01032"/>
    </source>
</evidence>
<dbReference type="CDD" id="cd11377">
    <property type="entry name" value="Pro-peptidase_S53"/>
    <property type="match status" value="1"/>
</dbReference>
<feature type="active site" description="Charge relay system" evidence="15">
    <location>
        <position position="308"/>
    </location>
</feature>
<keyword evidence="19" id="KW-1185">Reference proteome</keyword>
<evidence type="ECO:0000256" key="7">
    <source>
        <dbReference type="ARBA" id="ARBA00022723"/>
    </source>
</evidence>
<dbReference type="STRING" id="68775.A0A5C3MKU8"/>
<keyword evidence="7 15" id="KW-0479">Metal-binding</keyword>
<accession>A0A5C3MKU8</accession>
<dbReference type="GO" id="GO:0005576">
    <property type="term" value="C:extracellular region"/>
    <property type="evidence" value="ECO:0007669"/>
    <property type="project" value="UniProtKB-SubCell"/>
</dbReference>
<feature type="binding site" evidence="15">
    <location>
        <position position="598"/>
    </location>
    <ligand>
        <name>Ca(2+)</name>
        <dbReference type="ChEBI" id="CHEBI:29108"/>
    </ligand>
</feature>
<dbReference type="EC" id="3.4.14.10" evidence="4"/>
<evidence type="ECO:0000256" key="4">
    <source>
        <dbReference type="ARBA" id="ARBA00012462"/>
    </source>
</evidence>
<evidence type="ECO:0000256" key="8">
    <source>
        <dbReference type="ARBA" id="ARBA00022729"/>
    </source>
</evidence>
<dbReference type="AlphaFoldDB" id="A0A5C3MKU8"/>
<name>A0A5C3MKU8_9AGAR</name>
<keyword evidence="6 15" id="KW-0645">Protease</keyword>
<dbReference type="Pfam" id="PF00082">
    <property type="entry name" value="Peptidase_S8"/>
    <property type="match status" value="1"/>
</dbReference>
<evidence type="ECO:0000256" key="11">
    <source>
        <dbReference type="ARBA" id="ARBA00022837"/>
    </source>
</evidence>
<dbReference type="GO" id="GO:0004252">
    <property type="term" value="F:serine-type endopeptidase activity"/>
    <property type="evidence" value="ECO:0007669"/>
    <property type="project" value="UniProtKB-UniRule"/>
</dbReference>
<feature type="chain" id="PRO_5022993157" description="tripeptidyl-peptidase II" evidence="16">
    <location>
        <begin position="24"/>
        <end position="639"/>
    </location>
</feature>
<evidence type="ECO:0000256" key="2">
    <source>
        <dbReference type="ARBA" id="ARBA00002451"/>
    </source>
</evidence>
<feature type="binding site" evidence="15">
    <location>
        <position position="597"/>
    </location>
    <ligand>
        <name>Ca(2+)</name>
        <dbReference type="ChEBI" id="CHEBI:29108"/>
    </ligand>
</feature>
<keyword evidence="8 16" id="KW-0732">Signal</keyword>
<feature type="active site" description="Charge relay system" evidence="15">
    <location>
        <position position="304"/>
    </location>
</feature>
<evidence type="ECO:0000256" key="9">
    <source>
        <dbReference type="ARBA" id="ARBA00022801"/>
    </source>
</evidence>
<dbReference type="OrthoDB" id="409122at2759"/>
<proteinExistence type="predicted"/>
<dbReference type="GO" id="GO:0046872">
    <property type="term" value="F:metal ion binding"/>
    <property type="evidence" value="ECO:0007669"/>
    <property type="project" value="UniProtKB-UniRule"/>
</dbReference>
<sequence length="639" mass="68623">MAIFVTRVCVLIAGLSCLTFLEARPSSPYIQHEKRSHIPPGWSHLRKPDASTVIPLRFALKQSNIDKLDQMLQDVSHPESANYGQYWSPAQIRQTFAPSSTTVDTVRDWLLSSGVSAHNVRLTSSKTWIEAKISMEDAERLLQAEYQTYGHETGKEHIACTSYHLPAHISPHIDVITPSIHFDATLGRRDSFGSSHLPQMLRQPRLGTRPKMIGEAQSDVDDCATQITPACLKALYNFTYNPVSSGSNTFGIVVEYTPQAYTKADLNLFARNFSSNLIGKYPKLVSVDGGIVQSEALGFQYNIESNLDLEYAQALVGPKQEITLYQVGDMVISGSFNNFLDALDGSYCDYEGGDDPTYDSSYPDTDPDGYNGAPSCGITKPANVISTSYGYNEADLSPAYTARQCAEYAKLGLMGVTFVFSSGDSGVAGNGNLCLNPDGSQTVNGTIFNPGFPATCPYITSVGATQIKDGAGVTDPEISCEETIATGGGFSNRFEMPSYQQQAVNNYLAKYKPDYSADIWNSTGISRGYPDISANGASYVVAVNGTFARVSGTSASGPVVASMLAMINDARIASGKGPIGFINPVLYSSSFSSAFNDITTGGNLGCGTAGFTTAPGWDPATGLGTPNFPKLLEKWLALP</sequence>
<feature type="binding site" evidence="15">
    <location>
        <position position="618"/>
    </location>
    <ligand>
        <name>Ca(2+)</name>
        <dbReference type="ChEBI" id="CHEBI:29108"/>
    </ligand>
</feature>
<dbReference type="GO" id="GO:0006508">
    <property type="term" value="P:proteolysis"/>
    <property type="evidence" value="ECO:0007669"/>
    <property type="project" value="UniProtKB-KW"/>
</dbReference>
<keyword evidence="11 15" id="KW-0106">Calcium</keyword>
<organism evidence="18 19">
    <name type="scientific">Crucibulum laeve</name>
    <dbReference type="NCBI Taxonomy" id="68775"/>
    <lineage>
        <taxon>Eukaryota</taxon>
        <taxon>Fungi</taxon>
        <taxon>Dikarya</taxon>
        <taxon>Basidiomycota</taxon>
        <taxon>Agaricomycotina</taxon>
        <taxon>Agaricomycetes</taxon>
        <taxon>Agaricomycetidae</taxon>
        <taxon>Agaricales</taxon>
        <taxon>Agaricineae</taxon>
        <taxon>Nidulariaceae</taxon>
        <taxon>Crucibulum</taxon>
    </lineage>
</organism>
<dbReference type="SUPFAM" id="SSF52743">
    <property type="entry name" value="Subtilisin-like"/>
    <property type="match status" value="1"/>
</dbReference>
<comment type="catalytic activity">
    <reaction evidence="1">
        <text>Release of an N-terminal tripeptide from a polypeptide.</text>
        <dbReference type="EC" id="3.4.14.10"/>
    </reaction>
</comment>
<dbReference type="Pfam" id="PF09286">
    <property type="entry name" value="Pro-kuma_activ"/>
    <property type="match status" value="1"/>
</dbReference>
<feature type="signal peptide" evidence="16">
    <location>
        <begin position="1"/>
        <end position="23"/>
    </location>
</feature>
<evidence type="ECO:0000256" key="1">
    <source>
        <dbReference type="ARBA" id="ARBA00001910"/>
    </source>
</evidence>
<dbReference type="PANTHER" id="PTHR14218">
    <property type="entry name" value="PROTEASE S8 TRIPEPTIDYL PEPTIDASE I CLN2"/>
    <property type="match status" value="1"/>
</dbReference>
<evidence type="ECO:0000256" key="12">
    <source>
        <dbReference type="ARBA" id="ARBA00023026"/>
    </source>
</evidence>
<evidence type="ECO:0000256" key="14">
    <source>
        <dbReference type="ARBA" id="ARBA00023180"/>
    </source>
</evidence>
<keyword evidence="12" id="KW-0843">Virulence</keyword>
<dbReference type="SMART" id="SM00944">
    <property type="entry name" value="Pro-kuma_activ"/>
    <property type="match status" value="1"/>
</dbReference>
<dbReference type="InterPro" id="IPR000209">
    <property type="entry name" value="Peptidase_S8/S53_dom"/>
</dbReference>
<dbReference type="PANTHER" id="PTHR14218:SF19">
    <property type="entry name" value="SERINE PROTEASE AORO, PUTATIVE (AFU_ORTHOLOGUE AFUA_6G10250)-RELATED"/>
    <property type="match status" value="1"/>
</dbReference>
<dbReference type="FunFam" id="3.40.50.200:FF:000015">
    <property type="entry name" value="Tripeptidyl peptidase A"/>
    <property type="match status" value="1"/>
</dbReference>
<feature type="active site" description="Charge relay system" evidence="15">
    <location>
        <position position="554"/>
    </location>
</feature>
<evidence type="ECO:0000256" key="10">
    <source>
        <dbReference type="ARBA" id="ARBA00022825"/>
    </source>
</evidence>
<keyword evidence="14" id="KW-0325">Glycoprotein</keyword>
<evidence type="ECO:0000256" key="16">
    <source>
        <dbReference type="SAM" id="SignalP"/>
    </source>
</evidence>
<dbReference type="InterPro" id="IPR030400">
    <property type="entry name" value="Sedolisin_dom"/>
</dbReference>
<gene>
    <name evidence="18" type="ORF">BDQ12DRAFT_765357</name>
</gene>
<reference evidence="18 19" key="1">
    <citation type="journal article" date="2019" name="Nat. Ecol. Evol.">
        <title>Megaphylogeny resolves global patterns of mushroom evolution.</title>
        <authorList>
            <person name="Varga T."/>
            <person name="Krizsan K."/>
            <person name="Foldi C."/>
            <person name="Dima B."/>
            <person name="Sanchez-Garcia M."/>
            <person name="Sanchez-Ramirez S."/>
            <person name="Szollosi G.J."/>
            <person name="Szarkandi J.G."/>
            <person name="Papp V."/>
            <person name="Albert L."/>
            <person name="Andreopoulos W."/>
            <person name="Angelini C."/>
            <person name="Antonin V."/>
            <person name="Barry K.W."/>
            <person name="Bougher N.L."/>
            <person name="Buchanan P."/>
            <person name="Buyck B."/>
            <person name="Bense V."/>
            <person name="Catcheside P."/>
            <person name="Chovatia M."/>
            <person name="Cooper J."/>
            <person name="Damon W."/>
            <person name="Desjardin D."/>
            <person name="Finy P."/>
            <person name="Geml J."/>
            <person name="Haridas S."/>
            <person name="Hughes K."/>
            <person name="Justo A."/>
            <person name="Karasinski D."/>
            <person name="Kautmanova I."/>
            <person name="Kiss B."/>
            <person name="Kocsube S."/>
            <person name="Kotiranta H."/>
            <person name="LaButti K.M."/>
            <person name="Lechner B.E."/>
            <person name="Liimatainen K."/>
            <person name="Lipzen A."/>
            <person name="Lukacs Z."/>
            <person name="Mihaltcheva S."/>
            <person name="Morgado L.N."/>
            <person name="Niskanen T."/>
            <person name="Noordeloos M.E."/>
            <person name="Ohm R.A."/>
            <person name="Ortiz-Santana B."/>
            <person name="Ovrebo C."/>
            <person name="Racz N."/>
            <person name="Riley R."/>
            <person name="Savchenko A."/>
            <person name="Shiryaev A."/>
            <person name="Soop K."/>
            <person name="Spirin V."/>
            <person name="Szebenyi C."/>
            <person name="Tomsovsky M."/>
            <person name="Tulloss R.E."/>
            <person name="Uehling J."/>
            <person name="Grigoriev I.V."/>
            <person name="Vagvolgyi C."/>
            <person name="Papp T."/>
            <person name="Martin F.M."/>
            <person name="Miettinen O."/>
            <person name="Hibbett D.S."/>
            <person name="Nagy L.G."/>
        </authorList>
    </citation>
    <scope>NUCLEOTIDE SEQUENCE [LARGE SCALE GENOMIC DNA]</scope>
    <source>
        <strain evidence="18 19">CBS 166.37</strain>
    </source>
</reference>
<comment type="subcellular location">
    <subcellularLocation>
        <location evidence="3">Secreted</location>
        <location evidence="3">Extracellular space</location>
    </subcellularLocation>
</comment>
<comment type="cofactor">
    <cofactor evidence="15">
        <name>Ca(2+)</name>
        <dbReference type="ChEBI" id="CHEBI:29108"/>
    </cofactor>
    <text evidence="15">Binds 1 Ca(2+) ion per subunit.</text>
</comment>
<dbReference type="InterPro" id="IPR036852">
    <property type="entry name" value="Peptidase_S8/S53_dom_sf"/>
</dbReference>
<feature type="binding site" evidence="15">
    <location>
        <position position="616"/>
    </location>
    <ligand>
        <name>Ca(2+)</name>
        <dbReference type="ChEBI" id="CHEBI:29108"/>
    </ligand>
</feature>
<keyword evidence="13" id="KW-0865">Zymogen</keyword>
<protein>
    <recommendedName>
        <fullName evidence="4">tripeptidyl-peptidase II</fullName>
        <ecNumber evidence="4">3.4.14.10</ecNumber>
    </recommendedName>
</protein>
<evidence type="ECO:0000313" key="18">
    <source>
        <dbReference type="EMBL" id="TFK41781.1"/>
    </source>
</evidence>
<dbReference type="Proteomes" id="UP000308652">
    <property type="component" value="Unassembled WGS sequence"/>
</dbReference>
<dbReference type="EMBL" id="ML213594">
    <property type="protein sequence ID" value="TFK41781.1"/>
    <property type="molecule type" value="Genomic_DNA"/>
</dbReference>
<dbReference type="SUPFAM" id="SSF54897">
    <property type="entry name" value="Protease propeptides/inhibitors"/>
    <property type="match status" value="1"/>
</dbReference>
<evidence type="ECO:0000256" key="5">
    <source>
        <dbReference type="ARBA" id="ARBA00022525"/>
    </source>
</evidence>
<dbReference type="InterPro" id="IPR050819">
    <property type="entry name" value="Tripeptidyl-peptidase_I"/>
</dbReference>
<dbReference type="CDD" id="cd04056">
    <property type="entry name" value="Peptidases_S53"/>
    <property type="match status" value="1"/>
</dbReference>
<dbReference type="InterPro" id="IPR015366">
    <property type="entry name" value="S53_propep"/>
</dbReference>
<keyword evidence="9 15" id="KW-0378">Hydrolase</keyword>
<dbReference type="PROSITE" id="PS51695">
    <property type="entry name" value="SEDOLISIN"/>
    <property type="match status" value="1"/>
</dbReference>
<feature type="domain" description="Peptidase S53" evidence="17">
    <location>
        <begin position="226"/>
        <end position="638"/>
    </location>
</feature>
<evidence type="ECO:0000256" key="6">
    <source>
        <dbReference type="ARBA" id="ARBA00022670"/>
    </source>
</evidence>
<evidence type="ECO:0000259" key="17">
    <source>
        <dbReference type="PROSITE" id="PS51695"/>
    </source>
</evidence>
<keyword evidence="10 15" id="KW-0720">Serine protease</keyword>
<keyword evidence="5" id="KW-0964">Secreted</keyword>
<dbReference type="GO" id="GO:0008240">
    <property type="term" value="F:tripeptidyl-peptidase activity"/>
    <property type="evidence" value="ECO:0007669"/>
    <property type="project" value="UniProtKB-EC"/>
</dbReference>
<comment type="function">
    <text evidence="2">Secreted tripeptidyl-peptidase which degrades proteins at acidic pHs and is involved in virulence.</text>
</comment>
<evidence type="ECO:0000256" key="13">
    <source>
        <dbReference type="ARBA" id="ARBA00023145"/>
    </source>
</evidence>
<evidence type="ECO:0000313" key="19">
    <source>
        <dbReference type="Proteomes" id="UP000308652"/>
    </source>
</evidence>
<dbReference type="Gene3D" id="3.40.50.200">
    <property type="entry name" value="Peptidase S8/S53 domain"/>
    <property type="match status" value="1"/>
</dbReference>
<evidence type="ECO:0000256" key="3">
    <source>
        <dbReference type="ARBA" id="ARBA00004239"/>
    </source>
</evidence>